<dbReference type="HOGENOM" id="CLU_021264_6_3_9"/>
<reference evidence="3 4" key="1">
    <citation type="journal article" date="2001" name="J. Bacteriol.">
        <title>Genome sequence and comparative analysis of the solvent-producing bacterium Clostridium acetobutylicum.</title>
        <authorList>
            <person name="Nolling J."/>
            <person name="Breton G."/>
            <person name="Omelchenko M.V."/>
            <person name="Makarova K.S."/>
            <person name="Zeng Q."/>
            <person name="Gibson R."/>
            <person name="Lee H.M."/>
            <person name="Dubois J."/>
            <person name="Qiu D."/>
            <person name="Hitti J."/>
            <person name="Wolf Y.I."/>
            <person name="Tatusov R.L."/>
            <person name="Sabathe F."/>
            <person name="Doucette-Stamm L."/>
            <person name="Soucaille P."/>
            <person name="Daly M.J."/>
            <person name="Bennett G.N."/>
            <person name="Koonin E.V."/>
            <person name="Smith D.R."/>
        </authorList>
    </citation>
    <scope>NUCLEOTIDE SEQUENCE [LARGE SCALE GENOMIC DNA]</scope>
    <source>
        <strain evidence="4">ATCC 824 / DSM 792 / JCM 1419 / LMG 5710 / VKM B-1787</strain>
    </source>
</reference>
<keyword evidence="3" id="KW-0378">Hydrolase</keyword>
<dbReference type="PIR" id="B97028">
    <property type="entry name" value="B97028"/>
</dbReference>
<dbReference type="GO" id="GO:0016810">
    <property type="term" value="F:hydrolase activity, acting on carbon-nitrogen (but not peptide) bonds"/>
    <property type="evidence" value="ECO:0007669"/>
    <property type="project" value="InterPro"/>
</dbReference>
<keyword evidence="1" id="KW-1133">Transmembrane helix</keyword>
<protein>
    <submittedName>
        <fullName evidence="3">Predicted xylanase/chitin deacetylase</fullName>
    </submittedName>
</protein>
<dbReference type="Proteomes" id="UP000000814">
    <property type="component" value="Chromosome"/>
</dbReference>
<proteinExistence type="predicted"/>
<dbReference type="SUPFAM" id="SSF88713">
    <property type="entry name" value="Glycoside hydrolase/deacetylase"/>
    <property type="match status" value="1"/>
</dbReference>
<dbReference type="InterPro" id="IPR011330">
    <property type="entry name" value="Glyco_hydro/deAcase_b/a-brl"/>
</dbReference>
<dbReference type="KEGG" id="cac:CA_C1037"/>
<dbReference type="InterPro" id="IPR050248">
    <property type="entry name" value="Polysacc_deacetylase_ArnD"/>
</dbReference>
<dbReference type="GO" id="GO:0016798">
    <property type="term" value="F:hydrolase activity, acting on glycosyl bonds"/>
    <property type="evidence" value="ECO:0007669"/>
    <property type="project" value="UniProtKB-KW"/>
</dbReference>
<evidence type="ECO:0000313" key="3">
    <source>
        <dbReference type="EMBL" id="AAK79013.1"/>
    </source>
</evidence>
<dbReference type="eggNOG" id="COG0726">
    <property type="taxonomic scope" value="Bacteria"/>
</dbReference>
<sequence length="261" mass="29262">MKTNGISLILKRSAMILSIALIVLGATYIVKTDFLETYNKTSNTDNLQTKLSKKSIKTKNVSNTKTEKTAYLTFDDGPSSNVTPYILDTLKTYDVKATFFVTGKNSIINKLTLSKEAQSGNSIGIKSFDNNITKIYSSPTEYINDINECRDILRAILGDGKFNMKLIRFPGGSTMVSKNFKKSIKKAGYNFVDWDIDSKDALRTKQKLPNDIVNSVKSSYKNNDKIIILMHDSSSNEATLQALPEIIQFLKSQNYVFKTLK</sequence>
<dbReference type="PANTHER" id="PTHR10587">
    <property type="entry name" value="GLYCOSYL TRANSFERASE-RELATED"/>
    <property type="match status" value="1"/>
</dbReference>
<dbReference type="PATRIC" id="fig|272562.8.peg.1245"/>
<evidence type="ECO:0000259" key="2">
    <source>
        <dbReference type="PROSITE" id="PS51677"/>
    </source>
</evidence>
<evidence type="ECO:0000256" key="1">
    <source>
        <dbReference type="SAM" id="Phobius"/>
    </source>
</evidence>
<feature type="domain" description="NodB homology" evidence="2">
    <location>
        <begin position="68"/>
        <end position="258"/>
    </location>
</feature>
<dbReference type="RefSeq" id="WP_010964355.1">
    <property type="nucleotide sequence ID" value="NC_003030.1"/>
</dbReference>
<keyword evidence="3" id="KW-0624">Polysaccharide degradation</keyword>
<dbReference type="OrthoDB" id="258610at2"/>
<dbReference type="STRING" id="272562.CA_C1037"/>
<dbReference type="InterPro" id="IPR002509">
    <property type="entry name" value="NODB_dom"/>
</dbReference>
<dbReference type="CDD" id="cd10944">
    <property type="entry name" value="CE4_SmPgdA_like"/>
    <property type="match status" value="1"/>
</dbReference>
<name>Q97K82_CLOAB</name>
<evidence type="ECO:0000313" key="4">
    <source>
        <dbReference type="Proteomes" id="UP000000814"/>
    </source>
</evidence>
<keyword evidence="3" id="KW-0119">Carbohydrate metabolism</keyword>
<gene>
    <name evidence="3" type="ordered locus">CA_C1037</name>
</gene>
<dbReference type="GO" id="GO:0045493">
    <property type="term" value="P:xylan catabolic process"/>
    <property type="evidence" value="ECO:0007669"/>
    <property type="project" value="UniProtKB-KW"/>
</dbReference>
<dbReference type="EMBL" id="AE001437">
    <property type="protein sequence ID" value="AAK79013.1"/>
    <property type="molecule type" value="Genomic_DNA"/>
</dbReference>
<dbReference type="Gene3D" id="3.20.20.370">
    <property type="entry name" value="Glycoside hydrolase/deacetylase"/>
    <property type="match status" value="1"/>
</dbReference>
<keyword evidence="1" id="KW-0812">Transmembrane</keyword>
<feature type="transmembrane region" description="Helical" evidence="1">
    <location>
        <begin position="12"/>
        <end position="30"/>
    </location>
</feature>
<keyword evidence="4" id="KW-1185">Reference proteome</keyword>
<dbReference type="PANTHER" id="PTHR10587:SF125">
    <property type="entry name" value="POLYSACCHARIDE DEACETYLASE YHEN-RELATED"/>
    <property type="match status" value="1"/>
</dbReference>
<accession>Q97K82</accession>
<dbReference type="GeneID" id="44997550"/>
<keyword evidence="3" id="KW-0858">Xylan degradation</keyword>
<dbReference type="PROSITE" id="PS51677">
    <property type="entry name" value="NODB"/>
    <property type="match status" value="1"/>
</dbReference>
<organism evidence="3 4">
    <name type="scientific">Clostridium acetobutylicum (strain ATCC 824 / DSM 792 / JCM 1419 / IAM 19013 / LMG 5710 / NBRC 13948 / NRRL B-527 / VKM B-1787 / 2291 / W)</name>
    <dbReference type="NCBI Taxonomy" id="272562"/>
    <lineage>
        <taxon>Bacteria</taxon>
        <taxon>Bacillati</taxon>
        <taxon>Bacillota</taxon>
        <taxon>Clostridia</taxon>
        <taxon>Eubacteriales</taxon>
        <taxon>Clostridiaceae</taxon>
        <taxon>Clostridium</taxon>
    </lineage>
</organism>
<keyword evidence="3" id="KW-0326">Glycosidase</keyword>
<dbReference type="Pfam" id="PF01522">
    <property type="entry name" value="Polysacc_deac_1"/>
    <property type="match status" value="1"/>
</dbReference>
<dbReference type="AlphaFoldDB" id="Q97K82"/>
<keyword evidence="1" id="KW-0472">Membrane</keyword>